<evidence type="ECO:0000259" key="2">
    <source>
        <dbReference type="Pfam" id="PF02714"/>
    </source>
</evidence>
<keyword evidence="1" id="KW-0812">Transmembrane</keyword>
<keyword evidence="1" id="KW-0472">Membrane</keyword>
<dbReference type="InterPro" id="IPR003864">
    <property type="entry name" value="CSC1/OSCA1-like_7TM"/>
</dbReference>
<keyword evidence="1" id="KW-1133">Transmembrane helix</keyword>
<dbReference type="GO" id="GO:0005227">
    <property type="term" value="F:calcium-activated cation channel activity"/>
    <property type="evidence" value="ECO:0007669"/>
    <property type="project" value="InterPro"/>
</dbReference>
<protein>
    <recommendedName>
        <fullName evidence="2">CSC1/OSCA1-like 7TM region domain-containing protein</fullName>
    </recommendedName>
</protein>
<dbReference type="PANTHER" id="PTHR13018:SF5">
    <property type="entry name" value="RE44586P"/>
    <property type="match status" value="1"/>
</dbReference>
<reference evidence="3" key="1">
    <citation type="submission" date="2021-01" db="EMBL/GenBank/DDBJ databases">
        <authorList>
            <person name="Corre E."/>
            <person name="Pelletier E."/>
            <person name="Niang G."/>
            <person name="Scheremetjew M."/>
            <person name="Finn R."/>
            <person name="Kale V."/>
            <person name="Holt S."/>
            <person name="Cochrane G."/>
            <person name="Meng A."/>
            <person name="Brown T."/>
            <person name="Cohen L."/>
        </authorList>
    </citation>
    <scope>NUCLEOTIDE SEQUENCE</scope>
    <source>
        <strain evidence="3">OF101</strain>
    </source>
</reference>
<dbReference type="AlphaFoldDB" id="A0A7S1QCL0"/>
<evidence type="ECO:0000313" key="3">
    <source>
        <dbReference type="EMBL" id="CAD9129168.1"/>
    </source>
</evidence>
<dbReference type="InterPro" id="IPR045122">
    <property type="entry name" value="Csc1-like"/>
</dbReference>
<dbReference type="Pfam" id="PF02714">
    <property type="entry name" value="RSN1_7TM"/>
    <property type="match status" value="1"/>
</dbReference>
<name>A0A7S1QCL0_ALECA</name>
<feature type="transmembrane region" description="Helical" evidence="1">
    <location>
        <begin position="14"/>
        <end position="34"/>
    </location>
</feature>
<feature type="domain" description="CSC1/OSCA1-like 7TM region" evidence="2">
    <location>
        <begin position="2"/>
        <end position="70"/>
    </location>
</feature>
<dbReference type="PANTHER" id="PTHR13018">
    <property type="entry name" value="PROBABLE MEMBRANE PROTEIN DUF221-RELATED"/>
    <property type="match status" value="1"/>
</dbReference>
<evidence type="ECO:0000256" key="1">
    <source>
        <dbReference type="SAM" id="Phobius"/>
    </source>
</evidence>
<dbReference type="GO" id="GO:0005886">
    <property type="term" value="C:plasma membrane"/>
    <property type="evidence" value="ECO:0007669"/>
    <property type="project" value="TreeGrafter"/>
</dbReference>
<sequence length="137" mass="15362">MAIVIVFGTLCPPINLLGFLTFFLCRIVYGYLLVYAETRKSDTGGAFWVTQLQHVFVAVIIYCILMIGVLFMRAKTPGPGFIAVAGLVWTVASFYKFNTSHSWERLPIQDLVLETKSSSKTKREGVGQYVQPEMLES</sequence>
<accession>A0A7S1QCL0</accession>
<feature type="transmembrane region" description="Helical" evidence="1">
    <location>
        <begin position="55"/>
        <end position="74"/>
    </location>
</feature>
<dbReference type="EMBL" id="HBGE01035022">
    <property type="protein sequence ID" value="CAD9129168.1"/>
    <property type="molecule type" value="Transcribed_RNA"/>
</dbReference>
<proteinExistence type="predicted"/>
<organism evidence="3">
    <name type="scientific">Alexandrium catenella</name>
    <name type="common">Red tide dinoflagellate</name>
    <name type="synonym">Gonyaulax catenella</name>
    <dbReference type="NCBI Taxonomy" id="2925"/>
    <lineage>
        <taxon>Eukaryota</taxon>
        <taxon>Sar</taxon>
        <taxon>Alveolata</taxon>
        <taxon>Dinophyceae</taxon>
        <taxon>Gonyaulacales</taxon>
        <taxon>Pyrocystaceae</taxon>
        <taxon>Alexandrium</taxon>
    </lineage>
</organism>
<gene>
    <name evidence="3" type="ORF">ACAT0790_LOCUS21276</name>
</gene>